<sequence>MQATTMAATGSMARRQAWTGATLLAFLLLVAVKAQSGGFDSFEIQTMVTSTLALGYLTLAQGVIVIGGGIDLSVGAQMVLFNCLSARLMEGRSFGTCLLIAAGATLAGALLGALTGLVIARSGVPDIIVTLATGFVWSGLALFVLPTPGGGTALEFQTLVLGSGTEFWPPLVGLAVPGLIIWYVLRRTSAGLGIYALGSDRQAAFLAGVPALRAQVTAYAIGGLLCALGGLAATAFTGGGDPRATAGMTATLTSVAAVVLGGIALTGGVGGLLGPVVAVWSLYLIPAIMLARGVDPAYGEAVKGVVIVLVVLIGGLLRRNGRKT</sequence>
<protein>
    <submittedName>
        <fullName evidence="7">Sugar ABC transporter permease</fullName>
    </submittedName>
</protein>
<feature type="transmembrane region" description="Helical" evidence="6">
    <location>
        <begin position="297"/>
        <end position="317"/>
    </location>
</feature>
<evidence type="ECO:0000256" key="4">
    <source>
        <dbReference type="ARBA" id="ARBA00022989"/>
    </source>
</evidence>
<dbReference type="PANTHER" id="PTHR32196:SF69">
    <property type="entry name" value="BRANCHED-CHAIN AMINO ACID TRANSPORT SYSTEM, PERMEASE PROTEIN"/>
    <property type="match status" value="1"/>
</dbReference>
<dbReference type="EMBL" id="BONV01000005">
    <property type="protein sequence ID" value="GIG78559.1"/>
    <property type="molecule type" value="Genomic_DNA"/>
</dbReference>
<evidence type="ECO:0000256" key="3">
    <source>
        <dbReference type="ARBA" id="ARBA00022692"/>
    </source>
</evidence>
<dbReference type="AlphaFoldDB" id="A0A8J3PRM2"/>
<keyword evidence="8" id="KW-1185">Reference proteome</keyword>
<evidence type="ECO:0000256" key="2">
    <source>
        <dbReference type="ARBA" id="ARBA00022475"/>
    </source>
</evidence>
<reference evidence="7 8" key="1">
    <citation type="submission" date="2021-01" db="EMBL/GenBank/DDBJ databases">
        <title>Whole genome shotgun sequence of Planotetraspora kaengkrachanensis NBRC 104272.</title>
        <authorList>
            <person name="Komaki H."/>
            <person name="Tamura T."/>
        </authorList>
    </citation>
    <scope>NUCLEOTIDE SEQUENCE [LARGE SCALE GENOMIC DNA]</scope>
    <source>
        <strain evidence="7 8">NBRC 104272</strain>
    </source>
</reference>
<dbReference type="GO" id="GO:0005886">
    <property type="term" value="C:plasma membrane"/>
    <property type="evidence" value="ECO:0007669"/>
    <property type="project" value="UniProtKB-SubCell"/>
</dbReference>
<accession>A0A8J3PRM2</accession>
<feature type="transmembrane region" description="Helical" evidence="6">
    <location>
        <begin position="167"/>
        <end position="185"/>
    </location>
</feature>
<comment type="caution">
    <text evidence="7">The sequence shown here is derived from an EMBL/GenBank/DDBJ whole genome shotgun (WGS) entry which is preliminary data.</text>
</comment>
<evidence type="ECO:0000313" key="8">
    <source>
        <dbReference type="Proteomes" id="UP000630097"/>
    </source>
</evidence>
<organism evidence="7 8">
    <name type="scientific">Planotetraspora kaengkrachanensis</name>
    <dbReference type="NCBI Taxonomy" id="575193"/>
    <lineage>
        <taxon>Bacteria</taxon>
        <taxon>Bacillati</taxon>
        <taxon>Actinomycetota</taxon>
        <taxon>Actinomycetes</taxon>
        <taxon>Streptosporangiales</taxon>
        <taxon>Streptosporangiaceae</taxon>
        <taxon>Planotetraspora</taxon>
    </lineage>
</organism>
<comment type="subcellular location">
    <subcellularLocation>
        <location evidence="1">Cell membrane</location>
        <topology evidence="1">Multi-pass membrane protein</topology>
    </subcellularLocation>
</comment>
<feature type="transmembrane region" description="Helical" evidence="6">
    <location>
        <begin position="127"/>
        <end position="147"/>
    </location>
</feature>
<dbReference type="GO" id="GO:0022857">
    <property type="term" value="F:transmembrane transporter activity"/>
    <property type="evidence" value="ECO:0007669"/>
    <property type="project" value="InterPro"/>
</dbReference>
<gene>
    <name evidence="7" type="ORF">Pka01_16860</name>
</gene>
<feature type="transmembrane region" description="Helical" evidence="6">
    <location>
        <begin position="244"/>
        <end position="265"/>
    </location>
</feature>
<dbReference type="Proteomes" id="UP000630097">
    <property type="component" value="Unassembled WGS sequence"/>
</dbReference>
<evidence type="ECO:0000256" key="6">
    <source>
        <dbReference type="SAM" id="Phobius"/>
    </source>
</evidence>
<keyword evidence="2" id="KW-1003">Cell membrane</keyword>
<keyword evidence="3 6" id="KW-0812">Transmembrane</keyword>
<evidence type="ECO:0000313" key="7">
    <source>
        <dbReference type="EMBL" id="GIG78559.1"/>
    </source>
</evidence>
<proteinExistence type="predicted"/>
<dbReference type="Pfam" id="PF02653">
    <property type="entry name" value="BPD_transp_2"/>
    <property type="match status" value="1"/>
</dbReference>
<name>A0A8J3PRM2_9ACTN</name>
<dbReference type="PANTHER" id="PTHR32196">
    <property type="entry name" value="ABC TRANSPORTER PERMEASE PROTEIN YPHD-RELATED-RELATED"/>
    <property type="match status" value="1"/>
</dbReference>
<feature type="transmembrane region" description="Helical" evidence="6">
    <location>
        <begin position="98"/>
        <end position="120"/>
    </location>
</feature>
<evidence type="ECO:0000256" key="5">
    <source>
        <dbReference type="ARBA" id="ARBA00023136"/>
    </source>
</evidence>
<dbReference type="RefSeq" id="WP_203882048.1">
    <property type="nucleotide sequence ID" value="NZ_BAABHH010000007.1"/>
</dbReference>
<feature type="transmembrane region" description="Helical" evidence="6">
    <location>
        <begin position="216"/>
        <end position="238"/>
    </location>
</feature>
<keyword evidence="4 6" id="KW-1133">Transmembrane helix</keyword>
<feature type="transmembrane region" description="Helical" evidence="6">
    <location>
        <begin position="272"/>
        <end position="291"/>
    </location>
</feature>
<evidence type="ECO:0000256" key="1">
    <source>
        <dbReference type="ARBA" id="ARBA00004651"/>
    </source>
</evidence>
<dbReference type="InterPro" id="IPR001851">
    <property type="entry name" value="ABC_transp_permease"/>
</dbReference>
<keyword evidence="5 6" id="KW-0472">Membrane</keyword>